<dbReference type="RefSeq" id="XP_570553.1">
    <property type="nucleotide sequence ID" value="XM_570553.2"/>
</dbReference>
<dbReference type="Proteomes" id="UP000002149">
    <property type="component" value="Chromosome 4"/>
</dbReference>
<keyword evidence="1" id="KW-0175">Coiled coil</keyword>
<dbReference type="HOGENOM" id="CLU_064529_0_0_1"/>
<accession>Q5KHI8</accession>
<evidence type="ECO:0000313" key="3">
    <source>
        <dbReference type="EMBL" id="AAW43246.1"/>
    </source>
</evidence>
<evidence type="ECO:0000256" key="2">
    <source>
        <dbReference type="SAM" id="MobiDB-lite"/>
    </source>
</evidence>
<proteinExistence type="predicted"/>
<keyword evidence="4" id="KW-1185">Reference proteome</keyword>
<dbReference type="InParanoid" id="Q5KHI8"/>
<sequence length="360" mass="41535">MPPTRQNEEGDQTPNGTQKRPRNANKQWATDIDDNGVSAERHVAMWLASTNANERLANYHRWTIGHEKKDYLANQCHQYLIEKGCDSRRQVKGVFLKINHIVDAFNKASVLGTGIDGNAEEANGPNLLSQRNKICPFYEILAPVIVNRPFMAEHNSYSTLHPSLGLPDPDRAALQARIQRLNEDPEDDQFDNDADGDDDDDEGAINVNTRDNGPRRQGGRVAEDADWETDDGLDEADDRLDELARRHERNDERRHLQKLAMRKKQHVDVMSYKEEKLAFARRMLGFQEKKAKAKERVMEIQERKVKAKERMVEMQEYEAKMKRWYNKMDLLIKSGKKWEEACAMTGPEPEVPIFLQQKTI</sequence>
<feature type="region of interest" description="Disordered" evidence="2">
    <location>
        <begin position="181"/>
        <end position="234"/>
    </location>
</feature>
<feature type="region of interest" description="Disordered" evidence="2">
    <location>
        <begin position="1"/>
        <end position="31"/>
    </location>
</feature>
<dbReference type="OrthoDB" id="2572729at2759"/>
<organism evidence="3 4">
    <name type="scientific">Cryptococcus deneoformans (strain JEC21 / ATCC MYA-565)</name>
    <name type="common">Cryptococcus neoformans var. neoformans serotype D</name>
    <dbReference type="NCBI Taxonomy" id="214684"/>
    <lineage>
        <taxon>Eukaryota</taxon>
        <taxon>Fungi</taxon>
        <taxon>Dikarya</taxon>
        <taxon>Basidiomycota</taxon>
        <taxon>Agaricomycotina</taxon>
        <taxon>Tremellomycetes</taxon>
        <taxon>Tremellales</taxon>
        <taxon>Cryptococcaceae</taxon>
        <taxon>Cryptococcus</taxon>
        <taxon>Cryptococcus neoformans species complex</taxon>
    </lineage>
</organism>
<dbReference type="PANTHER" id="PTHR33324">
    <property type="entry name" value="EXPRESSED PROTEIN"/>
    <property type="match status" value="1"/>
</dbReference>
<feature type="compositionally biased region" description="Acidic residues" evidence="2">
    <location>
        <begin position="224"/>
        <end position="234"/>
    </location>
</feature>
<dbReference type="VEuPathDB" id="FungiDB:CND06330"/>
<name>Q5KHI8_CRYD1</name>
<dbReference type="KEGG" id="cne:CND06330"/>
<reference evidence="3 4" key="1">
    <citation type="journal article" date="2005" name="Science">
        <title>The genome of the basidiomycetous yeast and human pathogen Cryptococcus neoformans.</title>
        <authorList>
            <person name="Loftus B.J."/>
            <person name="Fung E."/>
            <person name="Roncaglia P."/>
            <person name="Rowley D."/>
            <person name="Amedeo P."/>
            <person name="Bruno D."/>
            <person name="Vamathevan J."/>
            <person name="Miranda M."/>
            <person name="Anderson I.J."/>
            <person name="Fraser J.A."/>
            <person name="Allen J.E."/>
            <person name="Bosdet I.E."/>
            <person name="Brent M.R."/>
            <person name="Chiu R."/>
            <person name="Doering T.L."/>
            <person name="Donlin M.J."/>
            <person name="D'Souza C.A."/>
            <person name="Fox D.S."/>
            <person name="Grinberg V."/>
            <person name="Fu J."/>
            <person name="Fukushima M."/>
            <person name="Haas B.J."/>
            <person name="Huang J.C."/>
            <person name="Janbon G."/>
            <person name="Jones S.J."/>
            <person name="Koo H.L."/>
            <person name="Krzywinski M.I."/>
            <person name="Kwon-Chung J.K."/>
            <person name="Lengeler K.B."/>
            <person name="Maiti R."/>
            <person name="Marra M.A."/>
            <person name="Marra R.E."/>
            <person name="Mathewson C.A."/>
            <person name="Mitchell T.G."/>
            <person name="Pertea M."/>
            <person name="Riggs F.R."/>
            <person name="Salzberg S.L."/>
            <person name="Schein J.E."/>
            <person name="Shvartsbeyn A."/>
            <person name="Shin H."/>
            <person name="Shumway M."/>
            <person name="Specht C.A."/>
            <person name="Suh B.B."/>
            <person name="Tenney A."/>
            <person name="Utterback T.R."/>
            <person name="Wickes B.L."/>
            <person name="Wortman J.R."/>
            <person name="Wye N.H."/>
            <person name="Kronstad J.W."/>
            <person name="Lodge J.K."/>
            <person name="Heitman J."/>
            <person name="Davis R.W."/>
            <person name="Fraser C.M."/>
            <person name="Hyman R.W."/>
        </authorList>
    </citation>
    <scope>NUCLEOTIDE SEQUENCE [LARGE SCALE GENOMIC DNA]</scope>
    <source>
        <strain evidence="4">JEC21 / ATCC MYA-565</strain>
    </source>
</reference>
<dbReference type="PANTHER" id="PTHR33324:SF2">
    <property type="entry name" value="MYB_SANT-LIKE DNA-BINDING DOMAIN-CONTAINING PROTEIN"/>
    <property type="match status" value="1"/>
</dbReference>
<feature type="compositionally biased region" description="Polar residues" evidence="2">
    <location>
        <begin position="12"/>
        <end position="28"/>
    </location>
</feature>
<dbReference type="OMA" id="HERNDER"/>
<dbReference type="EMBL" id="AE017344">
    <property type="protein sequence ID" value="AAW43246.1"/>
    <property type="molecule type" value="Genomic_DNA"/>
</dbReference>
<gene>
    <name evidence="3" type="ordered locus">CND06330</name>
</gene>
<feature type="coiled-coil region" evidence="1">
    <location>
        <begin position="283"/>
        <end position="334"/>
    </location>
</feature>
<accession>Q55UU8</accession>
<dbReference type="AlphaFoldDB" id="Q5KHI8"/>
<protein>
    <submittedName>
        <fullName evidence="3">Expressed protein</fullName>
    </submittedName>
</protein>
<dbReference type="GeneID" id="3257441"/>
<evidence type="ECO:0000256" key="1">
    <source>
        <dbReference type="SAM" id="Coils"/>
    </source>
</evidence>
<feature type="compositionally biased region" description="Acidic residues" evidence="2">
    <location>
        <begin position="184"/>
        <end position="203"/>
    </location>
</feature>
<dbReference type="PaxDb" id="214684-Q5KHI8"/>
<evidence type="ECO:0000313" key="4">
    <source>
        <dbReference type="Proteomes" id="UP000002149"/>
    </source>
</evidence>